<dbReference type="WBParaSite" id="SVE_2029000.1">
    <property type="protein sequence ID" value="SVE_2029000.1"/>
    <property type="gene ID" value="SVE_2029000"/>
</dbReference>
<sequence>MVSIGVQSSYSSILSIQITCLNLCMFKSRENILLETISRFKDSKFFKKNILNGIASIVFILLQMGGNVKGVYTFIYSLGDISTNNVALPVVLILHRAFIKG</sequence>
<reference evidence="2" key="1">
    <citation type="submission" date="2014-07" db="EMBL/GenBank/DDBJ databases">
        <authorList>
            <person name="Martin A.A"/>
            <person name="De Silva N."/>
        </authorList>
    </citation>
    <scope>NUCLEOTIDE SEQUENCE</scope>
</reference>
<feature type="transmembrane region" description="Helical" evidence="1">
    <location>
        <begin position="49"/>
        <end position="68"/>
    </location>
</feature>
<protein>
    <submittedName>
        <fullName evidence="3">Aa_trans domain-containing protein</fullName>
    </submittedName>
</protein>
<keyword evidence="1" id="KW-0812">Transmembrane</keyword>
<reference evidence="3" key="2">
    <citation type="submission" date="2015-08" db="UniProtKB">
        <authorList>
            <consortium name="WormBaseParasite"/>
        </authorList>
    </citation>
    <scope>IDENTIFICATION</scope>
</reference>
<feature type="transmembrane region" description="Helical" evidence="1">
    <location>
        <begin position="74"/>
        <end position="94"/>
    </location>
</feature>
<name>A0A0K0G6A7_STRVS</name>
<dbReference type="AlphaFoldDB" id="A0A0K0G6A7"/>
<evidence type="ECO:0000313" key="3">
    <source>
        <dbReference type="WBParaSite" id="SVE_2029000.1"/>
    </source>
</evidence>
<accession>A0A0K0G6A7</accession>
<dbReference type="Proteomes" id="UP000035680">
    <property type="component" value="Unassembled WGS sequence"/>
</dbReference>
<proteinExistence type="predicted"/>
<keyword evidence="2" id="KW-1185">Reference proteome</keyword>
<evidence type="ECO:0000313" key="2">
    <source>
        <dbReference type="Proteomes" id="UP000035680"/>
    </source>
</evidence>
<organism evidence="2 3">
    <name type="scientific">Strongyloides venezuelensis</name>
    <name type="common">Threadworm</name>
    <dbReference type="NCBI Taxonomy" id="75913"/>
    <lineage>
        <taxon>Eukaryota</taxon>
        <taxon>Metazoa</taxon>
        <taxon>Ecdysozoa</taxon>
        <taxon>Nematoda</taxon>
        <taxon>Chromadorea</taxon>
        <taxon>Rhabditida</taxon>
        <taxon>Tylenchina</taxon>
        <taxon>Panagrolaimomorpha</taxon>
        <taxon>Strongyloidoidea</taxon>
        <taxon>Strongyloididae</taxon>
        <taxon>Strongyloides</taxon>
    </lineage>
</organism>
<evidence type="ECO:0000256" key="1">
    <source>
        <dbReference type="SAM" id="Phobius"/>
    </source>
</evidence>
<keyword evidence="1" id="KW-1133">Transmembrane helix</keyword>
<keyword evidence="1" id="KW-0472">Membrane</keyword>